<protein>
    <submittedName>
        <fullName evidence="3">Helix-turn-helix domain-containing protein</fullName>
    </submittedName>
</protein>
<dbReference type="PROSITE" id="PS50943">
    <property type="entry name" value="HTH_CROC1"/>
    <property type="match status" value="1"/>
</dbReference>
<dbReference type="SMART" id="SM00530">
    <property type="entry name" value="HTH_XRE"/>
    <property type="match status" value="1"/>
</dbReference>
<evidence type="ECO:0000313" key="4">
    <source>
        <dbReference type="Proteomes" id="UP000715441"/>
    </source>
</evidence>
<evidence type="ECO:0000313" key="3">
    <source>
        <dbReference type="EMBL" id="NKQ59042.1"/>
    </source>
</evidence>
<dbReference type="CDD" id="cd00093">
    <property type="entry name" value="HTH_XRE"/>
    <property type="match status" value="1"/>
</dbReference>
<dbReference type="SUPFAM" id="SSF47413">
    <property type="entry name" value="lambda repressor-like DNA-binding domains"/>
    <property type="match status" value="1"/>
</dbReference>
<dbReference type="InterPro" id="IPR001387">
    <property type="entry name" value="Cro/C1-type_HTH"/>
</dbReference>
<dbReference type="EMBL" id="JAAXLS010000075">
    <property type="protein sequence ID" value="NKQ59042.1"/>
    <property type="molecule type" value="Genomic_DNA"/>
</dbReference>
<name>A0ABX1JGX8_9PSEU</name>
<dbReference type="Proteomes" id="UP000715441">
    <property type="component" value="Unassembled WGS sequence"/>
</dbReference>
<feature type="compositionally biased region" description="Low complexity" evidence="1">
    <location>
        <begin position="197"/>
        <end position="215"/>
    </location>
</feature>
<feature type="region of interest" description="Disordered" evidence="1">
    <location>
        <begin position="194"/>
        <end position="218"/>
    </location>
</feature>
<evidence type="ECO:0000256" key="1">
    <source>
        <dbReference type="SAM" id="MobiDB-lite"/>
    </source>
</evidence>
<accession>A0ABX1JGX8</accession>
<feature type="domain" description="HTH cro/C1-type" evidence="2">
    <location>
        <begin position="25"/>
        <end position="87"/>
    </location>
</feature>
<dbReference type="Pfam" id="PF13560">
    <property type="entry name" value="HTH_31"/>
    <property type="match status" value="1"/>
</dbReference>
<gene>
    <name evidence="3" type="ORF">HFP15_39990</name>
</gene>
<dbReference type="InterPro" id="IPR010982">
    <property type="entry name" value="Lambda_DNA-bd_dom_sf"/>
</dbReference>
<sequence length="236" mass="26421">MWERTRREHEVARKTIRARRLGQQLRKLREAARLSQGQLCEAINDGQPKNATISQGQLSKIEAGTARLDAEQLRRMLTALAVDEAAGEKLEALRALAEEPGWWKEYSPFLHETLELMVELATMPPPCAPTTRRSCKGCCRRPTTRGRWSRRRERGCGLRPWTIWSSFGCAGSNGSLKRALVGWSPFSPRQPCTTKLAGRPSSARSSTSCARSPRTTPRHCTCCRSRPHRGPVSADS</sequence>
<comment type="caution">
    <text evidence="3">The sequence shown here is derived from an EMBL/GenBank/DDBJ whole genome shotgun (WGS) entry which is preliminary data.</text>
</comment>
<organism evidence="3 4">
    <name type="scientific">Amycolatopsis acididurans</name>
    <dbReference type="NCBI Taxonomy" id="2724524"/>
    <lineage>
        <taxon>Bacteria</taxon>
        <taxon>Bacillati</taxon>
        <taxon>Actinomycetota</taxon>
        <taxon>Actinomycetes</taxon>
        <taxon>Pseudonocardiales</taxon>
        <taxon>Pseudonocardiaceae</taxon>
        <taxon>Amycolatopsis</taxon>
    </lineage>
</organism>
<reference evidence="3 4" key="1">
    <citation type="submission" date="2020-04" db="EMBL/GenBank/DDBJ databases">
        <title>Novel species.</title>
        <authorList>
            <person name="Teo W.F.A."/>
            <person name="Lipun K."/>
            <person name="Srisuk N."/>
            <person name="Duangmal K."/>
        </authorList>
    </citation>
    <scope>NUCLEOTIDE SEQUENCE [LARGE SCALE GENOMIC DNA]</scope>
    <source>
        <strain evidence="3 4">K13G38</strain>
    </source>
</reference>
<proteinExistence type="predicted"/>
<dbReference type="Gene3D" id="1.10.260.40">
    <property type="entry name" value="lambda repressor-like DNA-binding domains"/>
    <property type="match status" value="1"/>
</dbReference>
<evidence type="ECO:0000259" key="2">
    <source>
        <dbReference type="PROSITE" id="PS50943"/>
    </source>
</evidence>
<keyword evidence="4" id="KW-1185">Reference proteome</keyword>